<keyword evidence="1" id="KW-0812">Transmembrane</keyword>
<evidence type="ECO:0008006" key="4">
    <source>
        <dbReference type="Google" id="ProtNLM"/>
    </source>
</evidence>
<proteinExistence type="predicted"/>
<keyword evidence="1" id="KW-1133">Transmembrane helix</keyword>
<evidence type="ECO:0000256" key="1">
    <source>
        <dbReference type="SAM" id="Phobius"/>
    </source>
</evidence>
<name>A0A3P6WPQ9_HYMDI</name>
<protein>
    <recommendedName>
        <fullName evidence="4">TLC domain-containing protein</fullName>
    </recommendedName>
</protein>
<feature type="transmembrane region" description="Helical" evidence="1">
    <location>
        <begin position="20"/>
        <end position="44"/>
    </location>
</feature>
<sequence>MLLDRWFYRKVGYTLDRRRVAIVSLIFSIFFAITRNLMILPYWAFVYHIFGSEGHVKARARLPGLDISWFLSSLTLDVLNIYWAIMVYPIGINAAIQLYKADWRTDFDRARDKLRDRFTSARRRAMNNELINRLRRTASFNRIQRAWEDFRVFPGEFSASDIFSMAMSERSSPVHCFYDDDDDDNDELSDISKRGDRLMTNHTVSDDEVGGGLTITFRRRRSLSNA</sequence>
<dbReference type="AlphaFoldDB" id="A0A3P6WPQ9"/>
<dbReference type="OrthoDB" id="10266980at2759"/>
<gene>
    <name evidence="2" type="ORF">HDID_LOCUS1492</name>
</gene>
<evidence type="ECO:0000313" key="2">
    <source>
        <dbReference type="EMBL" id="VDL18953.1"/>
    </source>
</evidence>
<accession>A0A3P6WPQ9</accession>
<reference evidence="2 3" key="1">
    <citation type="submission" date="2018-11" db="EMBL/GenBank/DDBJ databases">
        <authorList>
            <consortium name="Pathogen Informatics"/>
        </authorList>
    </citation>
    <scope>NUCLEOTIDE SEQUENCE [LARGE SCALE GENOMIC DNA]</scope>
</reference>
<dbReference type="EMBL" id="UYSG01000277">
    <property type="protein sequence ID" value="VDL18953.1"/>
    <property type="molecule type" value="Genomic_DNA"/>
</dbReference>
<feature type="transmembrane region" description="Helical" evidence="1">
    <location>
        <begin position="81"/>
        <end position="99"/>
    </location>
</feature>
<dbReference type="Proteomes" id="UP000274504">
    <property type="component" value="Unassembled WGS sequence"/>
</dbReference>
<evidence type="ECO:0000313" key="3">
    <source>
        <dbReference type="Proteomes" id="UP000274504"/>
    </source>
</evidence>
<keyword evidence="1" id="KW-0472">Membrane</keyword>
<organism evidence="2 3">
    <name type="scientific">Hymenolepis diminuta</name>
    <name type="common">Rat tapeworm</name>
    <dbReference type="NCBI Taxonomy" id="6216"/>
    <lineage>
        <taxon>Eukaryota</taxon>
        <taxon>Metazoa</taxon>
        <taxon>Spiralia</taxon>
        <taxon>Lophotrochozoa</taxon>
        <taxon>Platyhelminthes</taxon>
        <taxon>Cestoda</taxon>
        <taxon>Eucestoda</taxon>
        <taxon>Cyclophyllidea</taxon>
        <taxon>Hymenolepididae</taxon>
        <taxon>Hymenolepis</taxon>
    </lineage>
</organism>